<evidence type="ECO:0000256" key="1">
    <source>
        <dbReference type="SAM" id="Phobius"/>
    </source>
</evidence>
<reference evidence="4" key="1">
    <citation type="submission" date="2016-06" db="UniProtKB">
        <authorList>
            <consortium name="WormBaseParasite"/>
        </authorList>
    </citation>
    <scope>IDENTIFICATION</scope>
</reference>
<keyword evidence="3" id="KW-1185">Reference proteome</keyword>
<accession>A0A183J7E0</accession>
<dbReference type="EMBL" id="UZAM01016383">
    <property type="protein sequence ID" value="VDP42961.1"/>
    <property type="molecule type" value="Genomic_DNA"/>
</dbReference>
<keyword evidence="1" id="KW-0472">Membrane</keyword>
<reference evidence="2 3" key="2">
    <citation type="submission" date="2018-11" db="EMBL/GenBank/DDBJ databases">
        <authorList>
            <consortium name="Pathogen Informatics"/>
        </authorList>
    </citation>
    <scope>NUCLEOTIDE SEQUENCE [LARGE SCALE GENOMIC DNA]</scope>
</reference>
<keyword evidence="1" id="KW-0812">Transmembrane</keyword>
<organism evidence="4">
    <name type="scientific">Soboliphyme baturini</name>
    <dbReference type="NCBI Taxonomy" id="241478"/>
    <lineage>
        <taxon>Eukaryota</taxon>
        <taxon>Metazoa</taxon>
        <taxon>Ecdysozoa</taxon>
        <taxon>Nematoda</taxon>
        <taxon>Enoplea</taxon>
        <taxon>Dorylaimia</taxon>
        <taxon>Dioctophymatida</taxon>
        <taxon>Dioctophymatoidea</taxon>
        <taxon>Soboliphymatidae</taxon>
        <taxon>Soboliphyme</taxon>
    </lineage>
</organism>
<feature type="transmembrane region" description="Helical" evidence="1">
    <location>
        <begin position="121"/>
        <end position="145"/>
    </location>
</feature>
<evidence type="ECO:0000313" key="3">
    <source>
        <dbReference type="Proteomes" id="UP000270296"/>
    </source>
</evidence>
<keyword evidence="1" id="KW-1133">Transmembrane helix</keyword>
<proteinExistence type="predicted"/>
<dbReference type="Proteomes" id="UP000270296">
    <property type="component" value="Unassembled WGS sequence"/>
</dbReference>
<protein>
    <submittedName>
        <fullName evidence="4">FERM domain-containing protein</fullName>
    </submittedName>
</protein>
<gene>
    <name evidence="2" type="ORF">SBAD_LOCUS11787</name>
</gene>
<dbReference type="WBParaSite" id="SBAD_0001218001-mRNA-1">
    <property type="protein sequence ID" value="SBAD_0001218001-mRNA-1"/>
    <property type="gene ID" value="SBAD_0001218001"/>
</dbReference>
<evidence type="ECO:0000313" key="4">
    <source>
        <dbReference type="WBParaSite" id="SBAD_0001218001-mRNA-1"/>
    </source>
</evidence>
<name>A0A183J7E0_9BILA</name>
<sequence length="188" mass="22060">MLLVPDNRYYWYLTEHETKFSCSSALKKFLNCTHVVNVPDGHPFLKLKTLPNGNALLYLRHSDQFVVSQAMALEMVWLTFSGIEDNFRTQLTEEVRASRYRQLVTHYHREFKKKYYGITRLLLRSAICVLDGLVILYLLNIPYVVSVKIHRTVNKRRFFEDSHDCMMKNVMLRSGLNFDVASLHPSVI</sequence>
<dbReference type="AlphaFoldDB" id="A0A183J7E0"/>
<evidence type="ECO:0000313" key="2">
    <source>
        <dbReference type="EMBL" id="VDP42961.1"/>
    </source>
</evidence>